<sequence length="76" mass="8046">MSLILNETLKLQANALDRASTACLTVGVLAPGAATVYSVTDSEIAAWVFILGTAIWFFAALVLHLAARRTLKGLQS</sequence>
<proteinExistence type="predicted"/>
<keyword evidence="1" id="KW-1133">Transmembrane helix</keyword>
<feature type="transmembrane region" description="Helical" evidence="1">
    <location>
        <begin position="45"/>
        <end position="67"/>
    </location>
</feature>
<keyword evidence="1" id="KW-0472">Membrane</keyword>
<keyword evidence="3" id="KW-1185">Reference proteome</keyword>
<evidence type="ECO:0000256" key="1">
    <source>
        <dbReference type="SAM" id="Phobius"/>
    </source>
</evidence>
<protein>
    <recommendedName>
        <fullName evidence="4">Amino acid transporter</fullName>
    </recommendedName>
</protein>
<accession>A0A0F5FPP2</accession>
<reference evidence="2 3" key="1">
    <citation type="submission" date="2015-03" db="EMBL/GenBank/DDBJ databases">
        <authorList>
            <person name="Hassan Y.I."/>
            <person name="Lepp D."/>
            <person name="Li X.-Z."/>
            <person name="Zhou T."/>
        </authorList>
    </citation>
    <scope>NUCLEOTIDE SEQUENCE [LARGE SCALE GENOMIC DNA]</scope>
    <source>
        <strain evidence="2 3">BD-c194</strain>
    </source>
</reference>
<dbReference type="Proteomes" id="UP000033632">
    <property type="component" value="Unassembled WGS sequence"/>
</dbReference>
<dbReference type="OrthoDB" id="7273400at2"/>
<name>A0A0F5FPP2_9HYPH</name>
<evidence type="ECO:0000313" key="2">
    <source>
        <dbReference type="EMBL" id="KKB10869.1"/>
    </source>
</evidence>
<feature type="transmembrane region" description="Helical" evidence="1">
    <location>
        <begin position="21"/>
        <end position="39"/>
    </location>
</feature>
<comment type="caution">
    <text evidence="2">The sequence shown here is derived from an EMBL/GenBank/DDBJ whole genome shotgun (WGS) entry which is preliminary data.</text>
</comment>
<organism evidence="2 3">
    <name type="scientific">Devosia geojensis</name>
    <dbReference type="NCBI Taxonomy" id="443610"/>
    <lineage>
        <taxon>Bacteria</taxon>
        <taxon>Pseudomonadati</taxon>
        <taxon>Pseudomonadota</taxon>
        <taxon>Alphaproteobacteria</taxon>
        <taxon>Hyphomicrobiales</taxon>
        <taxon>Devosiaceae</taxon>
        <taxon>Devosia</taxon>
    </lineage>
</organism>
<evidence type="ECO:0008006" key="4">
    <source>
        <dbReference type="Google" id="ProtNLM"/>
    </source>
</evidence>
<dbReference type="PATRIC" id="fig|443610.3.peg.1405"/>
<dbReference type="EMBL" id="JZEX01000129">
    <property type="protein sequence ID" value="KKB10869.1"/>
    <property type="molecule type" value="Genomic_DNA"/>
</dbReference>
<dbReference type="STRING" id="443610.VE25_15630"/>
<evidence type="ECO:0000313" key="3">
    <source>
        <dbReference type="Proteomes" id="UP000033632"/>
    </source>
</evidence>
<gene>
    <name evidence="2" type="ORF">VE25_15630</name>
</gene>
<keyword evidence="1" id="KW-0812">Transmembrane</keyword>
<dbReference type="RefSeq" id="WP_046109583.1">
    <property type="nucleotide sequence ID" value="NZ_JZEX01000129.1"/>
</dbReference>
<dbReference type="AlphaFoldDB" id="A0A0F5FPP2"/>